<feature type="region of interest" description="Disordered" evidence="1">
    <location>
        <begin position="458"/>
        <end position="495"/>
    </location>
</feature>
<dbReference type="InterPro" id="IPR050327">
    <property type="entry name" value="Proton-linked_MCT"/>
</dbReference>
<dbReference type="AlphaFoldDB" id="A0A8E0RYY6"/>
<dbReference type="PANTHER" id="PTHR11360">
    <property type="entry name" value="MONOCARBOXYLATE TRANSPORTER"/>
    <property type="match status" value="1"/>
</dbReference>
<feature type="transmembrane region" description="Helical" evidence="2">
    <location>
        <begin position="921"/>
        <end position="946"/>
    </location>
</feature>
<evidence type="ECO:0000313" key="4">
    <source>
        <dbReference type="Proteomes" id="UP000728185"/>
    </source>
</evidence>
<accession>A0A8E0RYY6</accession>
<sequence>MLVIPPWVLFPSWLKRARDDHASRFPAFRGPQESHRCAVLVDHQYISGDQMRSEFVSIPARGDQSIVPGHLSLNQFYISSDDAIERTVEPKRLCQSLNNQFDETQVKLGDVAGSGLKSHLSSFVTNSMLHGDCLKSADEIKVLDASCLIKPPNEVNEPLRSTVLSFSDDPGLSPVTNTLPSAEGWRDSVPNGGWGWLVVFGSFLCMFVVDGVCFSYGMYIRELIVEGQFDYTHSNEVSSRPSLAALTVPGALLCGTNLLIGPIAGALVNRFDYRCVAMVGTLLVSVSFTVSALWIYDLWWFTVVFGVFGEDSGMERENHNVISSRSVEMRLGIALFRPLYVHEMIQIAQRHRRRQNEVRYQMELSKKQDKKKTGGSSSKHSNERKTYFQRGSIMARIIEEKSRQRTTSTGSLDGMVITRENELAALSDPDACEAVLAAAAAYVMQQQPSTLASVLGHSCGPADGSSSDTRTTTTNQVPSTTTASMSTSSTSTPMVYDRPGLVGTGPSGRGPGNLQTVKEGVPFPSAHSHVTPAPVAVLPPPVYFSRTAVRRIACAILRKLQSANLLPSYLSLVSTTNTTYASRLRVSQFQNPLVASANRTDSWTTFDLVSPPKLPMSEHASAVYDAIDLDEAPSRDSGRERKLSLITGIGMKKFSLRTDVTPQCDLSAFEVPRPGVRERPISRNSVSSLIPIFLKVISSRPSTQIELSLSASQLASMISLDSRTDHLIARELHLLPVDAATREAVLVALRMELSRPKYRADFFHSVSCKPSNAGLESDRLTSWNEHSRVAGAADAHRVSHELPVPTRNTLLRTPDDQGQRLRCWLSDPTEVNYPMDETLAYLREMLDWRLLFNVTFLVLLVACSLNMLVLLVPFHFLPLLLEFGGLECRTNPLWCPEGPPSAAEQSWLAWMLTWSGDWTAFVSPGAILLTIGLSNVVGRLFAAMYIEKGVGIGHHPSQRCPCLSDPLLLNNALLVLCAISLACFPLSIHGVIVTPTREEGDRFGNEIPGPVQAWTVEFRLMIFFTASVIYGLASAMSLSLRSVILVELFGIRRLTNAFGYLLIFQGLAVILGPPLFGHFCDSECHGFLDFCGLPGSVPPRHRSVHNPACAKRLIYAFYICAALFLLTSLLFAPLRWLARHHPVCKSKWLPPACCTSAPRGVPNSSTIFPSDPLDPNLGDSDIFPMGAMNSATGTQYDPQQTQTTQILVCSCFTP</sequence>
<dbReference type="GO" id="GO:0008028">
    <property type="term" value="F:monocarboxylic acid transmembrane transporter activity"/>
    <property type="evidence" value="ECO:0007669"/>
    <property type="project" value="TreeGrafter"/>
</dbReference>
<proteinExistence type="predicted"/>
<organism evidence="3 4">
    <name type="scientific">Fasciolopsis buskii</name>
    <dbReference type="NCBI Taxonomy" id="27845"/>
    <lineage>
        <taxon>Eukaryota</taxon>
        <taxon>Metazoa</taxon>
        <taxon>Spiralia</taxon>
        <taxon>Lophotrochozoa</taxon>
        <taxon>Platyhelminthes</taxon>
        <taxon>Trematoda</taxon>
        <taxon>Digenea</taxon>
        <taxon>Plagiorchiida</taxon>
        <taxon>Echinostomata</taxon>
        <taxon>Echinostomatoidea</taxon>
        <taxon>Fasciolidae</taxon>
        <taxon>Fasciolopsis</taxon>
    </lineage>
</organism>
<feature type="transmembrane region" description="Helical" evidence="2">
    <location>
        <begin position="967"/>
        <end position="988"/>
    </location>
</feature>
<evidence type="ECO:0000256" key="2">
    <source>
        <dbReference type="SAM" id="Phobius"/>
    </source>
</evidence>
<feature type="transmembrane region" description="Helical" evidence="2">
    <location>
        <begin position="850"/>
        <end position="876"/>
    </location>
</feature>
<gene>
    <name evidence="3" type="ORF">FBUS_02027</name>
</gene>
<dbReference type="InterPro" id="IPR036259">
    <property type="entry name" value="MFS_trans_sf"/>
</dbReference>
<keyword evidence="2" id="KW-0812">Transmembrane</keyword>
<feature type="region of interest" description="Disordered" evidence="1">
    <location>
        <begin position="361"/>
        <end position="385"/>
    </location>
</feature>
<name>A0A8E0RYY6_9TREM</name>
<keyword evidence="2" id="KW-0472">Membrane</keyword>
<comment type="caution">
    <text evidence="3">The sequence shown here is derived from an EMBL/GenBank/DDBJ whole genome shotgun (WGS) entry which is preliminary data.</text>
</comment>
<dbReference type="EMBL" id="LUCM01002475">
    <property type="protein sequence ID" value="KAA0197293.1"/>
    <property type="molecule type" value="Genomic_DNA"/>
</dbReference>
<dbReference type="Proteomes" id="UP000728185">
    <property type="component" value="Unassembled WGS sequence"/>
</dbReference>
<evidence type="ECO:0000313" key="3">
    <source>
        <dbReference type="EMBL" id="KAA0197293.1"/>
    </source>
</evidence>
<evidence type="ECO:0000256" key="1">
    <source>
        <dbReference type="SAM" id="MobiDB-lite"/>
    </source>
</evidence>
<dbReference type="PANTHER" id="PTHR11360:SF284">
    <property type="entry name" value="EG:103B4.3 PROTEIN-RELATED"/>
    <property type="match status" value="1"/>
</dbReference>
<feature type="transmembrane region" description="Helical" evidence="2">
    <location>
        <begin position="1020"/>
        <end position="1046"/>
    </location>
</feature>
<feature type="transmembrane region" description="Helical" evidence="2">
    <location>
        <begin position="1113"/>
        <end position="1138"/>
    </location>
</feature>
<reference evidence="3" key="1">
    <citation type="submission" date="2019-05" db="EMBL/GenBank/DDBJ databases">
        <title>Annotation for the trematode Fasciolopsis buski.</title>
        <authorList>
            <person name="Choi Y.-J."/>
        </authorList>
    </citation>
    <scope>NUCLEOTIDE SEQUENCE</scope>
    <source>
        <strain evidence="3">HT</strain>
        <tissue evidence="3">Whole worm</tissue>
    </source>
</reference>
<feature type="transmembrane region" description="Helical" evidence="2">
    <location>
        <begin position="1058"/>
        <end position="1076"/>
    </location>
</feature>
<feature type="transmembrane region" description="Helical" evidence="2">
    <location>
        <begin position="194"/>
        <end position="220"/>
    </location>
</feature>
<feature type="compositionally biased region" description="Low complexity" evidence="1">
    <location>
        <begin position="465"/>
        <end position="492"/>
    </location>
</feature>
<dbReference type="OrthoDB" id="6499973at2759"/>
<feature type="transmembrane region" description="Helical" evidence="2">
    <location>
        <begin position="276"/>
        <end position="296"/>
    </location>
</feature>
<keyword evidence="4" id="KW-1185">Reference proteome</keyword>
<dbReference type="SUPFAM" id="SSF103473">
    <property type="entry name" value="MFS general substrate transporter"/>
    <property type="match status" value="2"/>
</dbReference>
<feature type="transmembrane region" description="Helical" evidence="2">
    <location>
        <begin position="241"/>
        <end position="264"/>
    </location>
</feature>
<protein>
    <submittedName>
        <fullName evidence="3">Uncharacterized protein</fullName>
    </submittedName>
</protein>
<keyword evidence="2" id="KW-1133">Transmembrane helix</keyword>